<dbReference type="InterPro" id="IPR002823">
    <property type="entry name" value="DUF112_TM"/>
</dbReference>
<comment type="caution">
    <text evidence="3">The sequence shown here is derived from an EMBL/GenBank/DDBJ whole genome shotgun (WGS) entry which is preliminary data.</text>
</comment>
<name>A0ABS6WMM0_9HYPH</name>
<feature type="transmembrane region" description="Helical" evidence="1">
    <location>
        <begin position="392"/>
        <end position="410"/>
    </location>
</feature>
<feature type="transmembrane region" description="Helical" evidence="1">
    <location>
        <begin position="172"/>
        <end position="190"/>
    </location>
</feature>
<evidence type="ECO:0000313" key="3">
    <source>
        <dbReference type="EMBL" id="MBW3097194.1"/>
    </source>
</evidence>
<feature type="transmembrane region" description="Helical" evidence="1">
    <location>
        <begin position="358"/>
        <end position="380"/>
    </location>
</feature>
<dbReference type="EMBL" id="JAHWQX010000002">
    <property type="protein sequence ID" value="MBW3097194.1"/>
    <property type="molecule type" value="Genomic_DNA"/>
</dbReference>
<keyword evidence="1" id="KW-0812">Transmembrane</keyword>
<reference evidence="3" key="1">
    <citation type="submission" date="2021-07" db="EMBL/GenBank/DDBJ databases">
        <title>Pseudohoeflea marina sp. nov. a polyhydroxyalcanoate-producing bacterium.</title>
        <authorList>
            <person name="Zheng W."/>
            <person name="Yu S."/>
            <person name="Huang Y."/>
        </authorList>
    </citation>
    <scope>NUCLEOTIDE SEQUENCE</scope>
    <source>
        <strain evidence="3">DP4N28-3</strain>
    </source>
</reference>
<dbReference type="PANTHER" id="PTHR35342">
    <property type="entry name" value="TRICARBOXYLIC TRANSPORT PROTEIN"/>
    <property type="match status" value="1"/>
</dbReference>
<keyword evidence="1" id="KW-1133">Transmembrane helix</keyword>
<feature type="transmembrane region" description="Helical" evidence="1">
    <location>
        <begin position="470"/>
        <end position="493"/>
    </location>
</feature>
<keyword evidence="4" id="KW-1185">Reference proteome</keyword>
<evidence type="ECO:0000313" key="4">
    <source>
        <dbReference type="Proteomes" id="UP001430804"/>
    </source>
</evidence>
<organism evidence="3 4">
    <name type="scientific">Pseudohoeflea coraliihabitans</name>
    <dbReference type="NCBI Taxonomy" id="2860393"/>
    <lineage>
        <taxon>Bacteria</taxon>
        <taxon>Pseudomonadati</taxon>
        <taxon>Pseudomonadota</taxon>
        <taxon>Alphaproteobacteria</taxon>
        <taxon>Hyphomicrobiales</taxon>
        <taxon>Rhizobiaceae</taxon>
        <taxon>Pseudohoeflea</taxon>
    </lineage>
</organism>
<proteinExistence type="predicted"/>
<feature type="transmembrane region" description="Helical" evidence="1">
    <location>
        <begin position="202"/>
        <end position="222"/>
    </location>
</feature>
<sequence length="506" mass="53237">MIDGFFALVWSGLLNAVTPYNLLVCFIGVAVGIAVGALPGISSTTACALLVPFTFAMEPATGLILLGSIWTAAIYGGSNAACLLNIPGTPSSIATAFEGYPMTQKGEAERAMCIALFASVFGGVVGVLILLVAFAPLAELSVRIGSPEYFWLCIFGLSTIASLSYGNSMKGLLSGGIGLMIGTVGLDPVIGTPRFTFGVDALVEGIQLVPALIGIFAFSQVLQLTEQRSALIGEYKAIPHLLRSVLGELAQKRKMNLMRSSLIGTFIGMLPGAGGPVASLISYNEAKRWDQDPQRFGTGITEGIVASESANNAVIGASLIPMLGLGIPGCPTAAIVMGGLLVHGIIPGPALLTESADVAYTFITSLLIANILLIFIGFFMLRLSANLLRMPMRWIIPMVVVIAVMGTYSLHSSMVDVYVMIGCGVGAFLLSRVGISTGPMALGLVLGPIIENSLNVSLQLAQARGDYFEIFFMRPVSLLFITLTVVSLVLPIVQEKYRLRKFAEAS</sequence>
<dbReference type="Proteomes" id="UP001430804">
    <property type="component" value="Unassembled WGS sequence"/>
</dbReference>
<accession>A0ABS6WMM0</accession>
<gene>
    <name evidence="3" type="ORF">KY465_07875</name>
</gene>
<feature type="transmembrane region" description="Helical" evidence="1">
    <location>
        <begin position="417"/>
        <end position="450"/>
    </location>
</feature>
<feature type="domain" description="DUF112" evidence="2">
    <location>
        <begin position="22"/>
        <end position="440"/>
    </location>
</feature>
<feature type="transmembrane region" description="Helical" evidence="1">
    <location>
        <begin position="149"/>
        <end position="165"/>
    </location>
</feature>
<feature type="transmembrane region" description="Helical" evidence="1">
    <location>
        <begin position="325"/>
        <end position="346"/>
    </location>
</feature>
<dbReference type="Pfam" id="PF01970">
    <property type="entry name" value="TctA"/>
    <property type="match status" value="1"/>
</dbReference>
<evidence type="ECO:0000259" key="2">
    <source>
        <dbReference type="Pfam" id="PF01970"/>
    </source>
</evidence>
<dbReference type="RefSeq" id="WP_219201124.1">
    <property type="nucleotide sequence ID" value="NZ_JAHWQX010000002.1"/>
</dbReference>
<feature type="transmembrane region" description="Helical" evidence="1">
    <location>
        <begin position="111"/>
        <end position="137"/>
    </location>
</feature>
<feature type="transmembrane region" description="Helical" evidence="1">
    <location>
        <begin position="20"/>
        <end position="41"/>
    </location>
</feature>
<feature type="transmembrane region" description="Helical" evidence="1">
    <location>
        <begin position="262"/>
        <end position="283"/>
    </location>
</feature>
<dbReference type="PANTHER" id="PTHR35342:SF5">
    <property type="entry name" value="TRICARBOXYLIC TRANSPORT PROTEIN"/>
    <property type="match status" value="1"/>
</dbReference>
<keyword evidence="1" id="KW-0472">Membrane</keyword>
<protein>
    <submittedName>
        <fullName evidence="3">Tripartite tricarboxylate transporter permease</fullName>
    </submittedName>
</protein>
<evidence type="ECO:0000256" key="1">
    <source>
        <dbReference type="SAM" id="Phobius"/>
    </source>
</evidence>